<sequence length="69" mass="7009">RPQYSLSCNRKDRETEAAGGDTEEIPAENPGEKERAAGSETGCGFIHALCTGSSGAQTGQPGRGGGGRS</sequence>
<comment type="caution">
    <text evidence="2">The sequence shown here is derived from an EMBL/GenBank/DDBJ whole genome shotgun (WGS) entry which is preliminary data.</text>
</comment>
<organism evidence="2 3">
    <name type="scientific">Aldrovandia affinis</name>
    <dbReference type="NCBI Taxonomy" id="143900"/>
    <lineage>
        <taxon>Eukaryota</taxon>
        <taxon>Metazoa</taxon>
        <taxon>Chordata</taxon>
        <taxon>Craniata</taxon>
        <taxon>Vertebrata</taxon>
        <taxon>Euteleostomi</taxon>
        <taxon>Actinopterygii</taxon>
        <taxon>Neopterygii</taxon>
        <taxon>Teleostei</taxon>
        <taxon>Notacanthiformes</taxon>
        <taxon>Halosauridae</taxon>
        <taxon>Aldrovandia</taxon>
    </lineage>
</organism>
<feature type="non-terminal residue" evidence="2">
    <location>
        <position position="69"/>
    </location>
</feature>
<feature type="region of interest" description="Disordered" evidence="1">
    <location>
        <begin position="1"/>
        <end position="40"/>
    </location>
</feature>
<protein>
    <submittedName>
        <fullName evidence="2">Uncharacterized protein</fullName>
    </submittedName>
</protein>
<evidence type="ECO:0000313" key="3">
    <source>
        <dbReference type="Proteomes" id="UP001221898"/>
    </source>
</evidence>
<reference evidence="2" key="1">
    <citation type="journal article" date="2023" name="Science">
        <title>Genome structures resolve the early diversification of teleost fishes.</title>
        <authorList>
            <person name="Parey E."/>
            <person name="Louis A."/>
            <person name="Montfort J."/>
            <person name="Bouchez O."/>
            <person name="Roques C."/>
            <person name="Iampietro C."/>
            <person name="Lluch J."/>
            <person name="Castinel A."/>
            <person name="Donnadieu C."/>
            <person name="Desvignes T."/>
            <person name="Floi Bucao C."/>
            <person name="Jouanno E."/>
            <person name="Wen M."/>
            <person name="Mejri S."/>
            <person name="Dirks R."/>
            <person name="Jansen H."/>
            <person name="Henkel C."/>
            <person name="Chen W.J."/>
            <person name="Zahm M."/>
            <person name="Cabau C."/>
            <person name="Klopp C."/>
            <person name="Thompson A.W."/>
            <person name="Robinson-Rechavi M."/>
            <person name="Braasch I."/>
            <person name="Lecointre G."/>
            <person name="Bobe J."/>
            <person name="Postlethwait J.H."/>
            <person name="Berthelot C."/>
            <person name="Roest Crollius H."/>
            <person name="Guiguen Y."/>
        </authorList>
    </citation>
    <scope>NUCLEOTIDE SEQUENCE</scope>
    <source>
        <strain evidence="2">NC1722</strain>
    </source>
</reference>
<accession>A0AAD7R3W7</accession>
<evidence type="ECO:0000313" key="2">
    <source>
        <dbReference type="EMBL" id="KAJ8362008.1"/>
    </source>
</evidence>
<dbReference type="EMBL" id="JAINUG010000800">
    <property type="protein sequence ID" value="KAJ8362008.1"/>
    <property type="molecule type" value="Genomic_DNA"/>
</dbReference>
<dbReference type="Proteomes" id="UP001221898">
    <property type="component" value="Unassembled WGS sequence"/>
</dbReference>
<keyword evidence="3" id="KW-1185">Reference proteome</keyword>
<dbReference type="AlphaFoldDB" id="A0AAD7R3W7"/>
<gene>
    <name evidence="2" type="ORF">AAFF_G00407170</name>
</gene>
<name>A0AAD7R3W7_9TELE</name>
<proteinExistence type="predicted"/>
<evidence type="ECO:0000256" key="1">
    <source>
        <dbReference type="SAM" id="MobiDB-lite"/>
    </source>
</evidence>